<protein>
    <submittedName>
        <fullName evidence="1">Uncharacterized protein</fullName>
    </submittedName>
</protein>
<keyword evidence="2" id="KW-1185">Reference proteome</keyword>
<sequence>MGKSINSKTNLFGVKNTPVLSSIKALQGDLLKRTTNGTEIRYFSITLKLFRKTAVFRECRNVHSLTIS</sequence>
<proteinExistence type="predicted"/>
<dbReference type="Proteomes" id="UP000050280">
    <property type="component" value="Unassembled WGS sequence"/>
</dbReference>
<dbReference type="AlphaFoldDB" id="A0A0P7AW95"/>
<dbReference type="RefSeq" id="WP_054559001.1">
    <property type="nucleotide sequence ID" value="NZ_LDJX01000003.1"/>
</dbReference>
<gene>
    <name evidence="1" type="ORF">I595_1885</name>
</gene>
<reference evidence="1 2" key="1">
    <citation type="submission" date="2015-09" db="EMBL/GenBank/DDBJ databases">
        <title>Genome sequence of the marine flavobacterium Croceitalea dokdonensis DOKDO 023 that contains proton- and sodium-pumping rhodopsins.</title>
        <authorList>
            <person name="Kwon S.-K."/>
            <person name="Lee H.K."/>
            <person name="Kwak M.-J."/>
            <person name="Kim J.F."/>
        </authorList>
    </citation>
    <scope>NUCLEOTIDE SEQUENCE [LARGE SCALE GENOMIC DNA]</scope>
    <source>
        <strain evidence="1 2">DOKDO 023</strain>
    </source>
</reference>
<comment type="caution">
    <text evidence="1">The sequence shown here is derived from an EMBL/GenBank/DDBJ whole genome shotgun (WGS) entry which is preliminary data.</text>
</comment>
<accession>A0A0P7AW95</accession>
<organism evidence="1 2">
    <name type="scientific">Croceitalea dokdonensis DOKDO 023</name>
    <dbReference type="NCBI Taxonomy" id="1300341"/>
    <lineage>
        <taxon>Bacteria</taxon>
        <taxon>Pseudomonadati</taxon>
        <taxon>Bacteroidota</taxon>
        <taxon>Flavobacteriia</taxon>
        <taxon>Flavobacteriales</taxon>
        <taxon>Flavobacteriaceae</taxon>
        <taxon>Croceitalea</taxon>
    </lineage>
</organism>
<name>A0A0P7AW95_9FLAO</name>
<dbReference type="EMBL" id="LDJX01000003">
    <property type="protein sequence ID" value="KPM32235.1"/>
    <property type="molecule type" value="Genomic_DNA"/>
</dbReference>
<dbReference type="STRING" id="1300341.I595_1885"/>
<evidence type="ECO:0000313" key="2">
    <source>
        <dbReference type="Proteomes" id="UP000050280"/>
    </source>
</evidence>
<evidence type="ECO:0000313" key="1">
    <source>
        <dbReference type="EMBL" id="KPM32235.1"/>
    </source>
</evidence>